<dbReference type="Gene3D" id="3.40.1350.10">
    <property type="match status" value="1"/>
</dbReference>
<dbReference type="InterPro" id="IPR011856">
    <property type="entry name" value="tRNA_endonuc-like_dom_sf"/>
</dbReference>
<dbReference type="Pfam" id="PF17761">
    <property type="entry name" value="DUF1016_N"/>
    <property type="match status" value="1"/>
</dbReference>
<dbReference type="InterPro" id="IPR041527">
    <property type="entry name" value="YhcG_N"/>
</dbReference>
<dbReference type="AlphaFoldDB" id="A0A0F0KRJ0"/>
<comment type="caution">
    <text evidence="3">The sequence shown here is derived from an EMBL/GenBank/DDBJ whole genome shotgun (WGS) entry which is preliminary data.</text>
</comment>
<evidence type="ECO:0000259" key="2">
    <source>
        <dbReference type="Pfam" id="PF17761"/>
    </source>
</evidence>
<dbReference type="Proteomes" id="UP000033725">
    <property type="component" value="Unassembled WGS sequence"/>
</dbReference>
<proteinExistence type="predicted"/>
<dbReference type="InterPro" id="IPR009362">
    <property type="entry name" value="YhcG_C"/>
</dbReference>
<dbReference type="GO" id="GO:0003676">
    <property type="term" value="F:nucleic acid binding"/>
    <property type="evidence" value="ECO:0007669"/>
    <property type="project" value="InterPro"/>
</dbReference>
<reference evidence="3" key="1">
    <citation type="submission" date="2015-02" db="EMBL/GenBank/DDBJ databases">
        <title>Draft genome sequences of ten Microbacterium spp. with emphasis on heavy metal contaminated environments.</title>
        <authorList>
            <person name="Corretto E."/>
        </authorList>
    </citation>
    <scope>NUCLEOTIDE SEQUENCE [LARGE SCALE GENOMIC DNA]</scope>
    <source>
        <strain evidence="3">BEL163</strain>
    </source>
</reference>
<dbReference type="InterPro" id="IPR053148">
    <property type="entry name" value="PD-DEXK-like_domain"/>
</dbReference>
<organism evidence="3">
    <name type="scientific">Microbacterium oxydans</name>
    <dbReference type="NCBI Taxonomy" id="82380"/>
    <lineage>
        <taxon>Bacteria</taxon>
        <taxon>Bacillati</taxon>
        <taxon>Actinomycetota</taxon>
        <taxon>Actinomycetes</taxon>
        <taxon>Micrococcales</taxon>
        <taxon>Microbacteriaceae</taxon>
        <taxon>Microbacterium</taxon>
    </lineage>
</organism>
<dbReference type="Pfam" id="PF06250">
    <property type="entry name" value="YhcG_C"/>
    <property type="match status" value="1"/>
</dbReference>
<sequence>MSDLVPDSYAATLDDVKKHVHSARLEVQRKVNNELLHLWWRIGRTILERQAEEGWGSKVLTRLASDLRNEFPSMKGFSRANLFYMRSFAEAWSDEDSIVQRPVGQLPWGHVIELLDKLDDQELRDWYAAKDAHHGWSRPVLQHQITTRLHEREAAAPNNFAGALDQLDSEQAQEITKDPYALQFLAINSSASERELEQRMLDRILDTMRELGPGLAFVGRQVHFDVDGDDFFVDLLFFHVEQLRYVVIELKVTKFEPRDAGQIGFYVALVDDRLRITEKHQPTIGILLVADKNDTVVRYALAGAAQPVAVSRYELTAEAQKALPDEETIARAFEEELALDTSPDS</sequence>
<gene>
    <name evidence="3" type="ORF">RN51_01579</name>
</gene>
<dbReference type="PANTHER" id="PTHR30547:SF5">
    <property type="entry name" value="NUCLEASE YHCG-RELATED"/>
    <property type="match status" value="1"/>
</dbReference>
<accession>A0A0F0KRJ0</accession>
<evidence type="ECO:0000259" key="1">
    <source>
        <dbReference type="Pfam" id="PF06250"/>
    </source>
</evidence>
<feature type="domain" description="YhcG N-terminal" evidence="2">
    <location>
        <begin position="15"/>
        <end position="152"/>
    </location>
</feature>
<feature type="domain" description="YhcG PDDEXK nuclease" evidence="1">
    <location>
        <begin position="173"/>
        <end position="320"/>
    </location>
</feature>
<dbReference type="PATRIC" id="fig|82380.10.peg.1587"/>
<name>A0A0F0KRJ0_9MICO</name>
<evidence type="ECO:0000313" key="3">
    <source>
        <dbReference type="EMBL" id="KJL23493.1"/>
    </source>
</evidence>
<protein>
    <recommendedName>
        <fullName evidence="4">Nuclease YhcG</fullName>
    </recommendedName>
</protein>
<dbReference type="PANTHER" id="PTHR30547">
    <property type="entry name" value="UNCHARACTERIZED PROTEIN YHCG-RELATED"/>
    <property type="match status" value="1"/>
</dbReference>
<evidence type="ECO:0008006" key="4">
    <source>
        <dbReference type="Google" id="ProtNLM"/>
    </source>
</evidence>
<dbReference type="EMBL" id="JYIV01000023">
    <property type="protein sequence ID" value="KJL23493.1"/>
    <property type="molecule type" value="Genomic_DNA"/>
</dbReference>